<keyword evidence="3" id="KW-1185">Reference proteome</keyword>
<accession>A0ABV5W4A6</accession>
<evidence type="ECO:0000256" key="1">
    <source>
        <dbReference type="SAM" id="Phobius"/>
    </source>
</evidence>
<reference evidence="2 3" key="1">
    <citation type="submission" date="2024-09" db="EMBL/GenBank/DDBJ databases">
        <authorList>
            <person name="Sun Q."/>
            <person name="Mori K."/>
        </authorList>
    </citation>
    <scope>NUCLEOTIDE SEQUENCE [LARGE SCALE GENOMIC DNA]</scope>
    <source>
        <strain evidence="2 3">JCM 12520</strain>
    </source>
</reference>
<dbReference type="EMBL" id="JBHMAG010000018">
    <property type="protein sequence ID" value="MFB9755261.1"/>
    <property type="molecule type" value="Genomic_DNA"/>
</dbReference>
<protein>
    <recommendedName>
        <fullName evidence="4">Pilus assembly protein</fullName>
    </recommendedName>
</protein>
<name>A0ABV5W4A6_9BACL</name>
<dbReference type="PROSITE" id="PS51257">
    <property type="entry name" value="PROKAR_LIPOPROTEIN"/>
    <property type="match status" value="1"/>
</dbReference>
<keyword evidence="1" id="KW-0472">Membrane</keyword>
<sequence>MVRSLARDVSGSVSLEATVALPFFLAFVLALACLIKLTVADMALQSAVAETTKQMAASAYPVDQLAEEAIQAYAQSGVGQKASEWLGQIGAARDKLEQGEQWVEDYKAYIPDFMVNLVEWEREIREKTAQMALDEAERFVAERITPLVHAAFKQAVMHYADEGVLKADKLSVTRVVLPRFGSDDNRLIGITAEYTVKLPIPFVRKTITLRKTAVERIWTGA</sequence>
<feature type="transmembrane region" description="Helical" evidence="1">
    <location>
        <begin position="20"/>
        <end position="39"/>
    </location>
</feature>
<organism evidence="2 3">
    <name type="scientific">Paenibacillus hodogayensis</name>
    <dbReference type="NCBI Taxonomy" id="279208"/>
    <lineage>
        <taxon>Bacteria</taxon>
        <taxon>Bacillati</taxon>
        <taxon>Bacillota</taxon>
        <taxon>Bacilli</taxon>
        <taxon>Bacillales</taxon>
        <taxon>Paenibacillaceae</taxon>
        <taxon>Paenibacillus</taxon>
    </lineage>
</organism>
<evidence type="ECO:0008006" key="4">
    <source>
        <dbReference type="Google" id="ProtNLM"/>
    </source>
</evidence>
<evidence type="ECO:0000313" key="3">
    <source>
        <dbReference type="Proteomes" id="UP001589619"/>
    </source>
</evidence>
<comment type="caution">
    <text evidence="2">The sequence shown here is derived from an EMBL/GenBank/DDBJ whole genome shotgun (WGS) entry which is preliminary data.</text>
</comment>
<gene>
    <name evidence="2" type="ORF">ACFFNY_27115</name>
</gene>
<proteinExistence type="predicted"/>
<dbReference type="RefSeq" id="WP_344907943.1">
    <property type="nucleotide sequence ID" value="NZ_BAAAYO010000006.1"/>
</dbReference>
<keyword evidence="1" id="KW-0812">Transmembrane</keyword>
<keyword evidence="1" id="KW-1133">Transmembrane helix</keyword>
<dbReference type="Proteomes" id="UP001589619">
    <property type="component" value="Unassembled WGS sequence"/>
</dbReference>
<evidence type="ECO:0000313" key="2">
    <source>
        <dbReference type="EMBL" id="MFB9755261.1"/>
    </source>
</evidence>